<dbReference type="PROSITE" id="PS50158">
    <property type="entry name" value="ZF_CCHC"/>
    <property type="match status" value="1"/>
</dbReference>
<protein>
    <submittedName>
        <fullName evidence="4">Reverse transcriptase domain-containing protein</fullName>
    </submittedName>
</protein>
<dbReference type="EMBL" id="BQNB010010511">
    <property type="protein sequence ID" value="GJS78249.1"/>
    <property type="molecule type" value="Genomic_DNA"/>
</dbReference>
<dbReference type="InterPro" id="IPR032567">
    <property type="entry name" value="RTL1-rel"/>
</dbReference>
<evidence type="ECO:0000259" key="3">
    <source>
        <dbReference type="PROSITE" id="PS50158"/>
    </source>
</evidence>
<feature type="compositionally biased region" description="Low complexity" evidence="2">
    <location>
        <begin position="34"/>
        <end position="46"/>
    </location>
</feature>
<dbReference type="SUPFAM" id="SSF57756">
    <property type="entry name" value="Retrovirus zinc finger-like domains"/>
    <property type="match status" value="1"/>
</dbReference>
<organism evidence="4 5">
    <name type="scientific">Tanacetum coccineum</name>
    <dbReference type="NCBI Taxonomy" id="301880"/>
    <lineage>
        <taxon>Eukaryota</taxon>
        <taxon>Viridiplantae</taxon>
        <taxon>Streptophyta</taxon>
        <taxon>Embryophyta</taxon>
        <taxon>Tracheophyta</taxon>
        <taxon>Spermatophyta</taxon>
        <taxon>Magnoliopsida</taxon>
        <taxon>eudicotyledons</taxon>
        <taxon>Gunneridae</taxon>
        <taxon>Pentapetalae</taxon>
        <taxon>asterids</taxon>
        <taxon>campanulids</taxon>
        <taxon>Asterales</taxon>
        <taxon>Asteraceae</taxon>
        <taxon>Asteroideae</taxon>
        <taxon>Anthemideae</taxon>
        <taxon>Anthemidinae</taxon>
        <taxon>Tanacetum</taxon>
    </lineage>
</organism>
<dbReference type="Pfam" id="PF24626">
    <property type="entry name" value="SH3_Tf2-1"/>
    <property type="match status" value="1"/>
</dbReference>
<accession>A0ABQ4YKB0</accession>
<reference evidence="4" key="1">
    <citation type="journal article" date="2022" name="Int. J. Mol. Sci.">
        <title>Draft Genome of Tanacetum Coccineum: Genomic Comparison of Closely Related Tanacetum-Family Plants.</title>
        <authorList>
            <person name="Yamashiro T."/>
            <person name="Shiraishi A."/>
            <person name="Nakayama K."/>
            <person name="Satake H."/>
        </authorList>
    </citation>
    <scope>NUCLEOTIDE SEQUENCE</scope>
</reference>
<keyword evidence="4" id="KW-0808">Transferase</keyword>
<dbReference type="SUPFAM" id="SSF56672">
    <property type="entry name" value="DNA/RNA polymerases"/>
    <property type="match status" value="1"/>
</dbReference>
<dbReference type="Pfam" id="PF00098">
    <property type="entry name" value="zf-CCHC"/>
    <property type="match status" value="1"/>
</dbReference>
<dbReference type="InterPro" id="IPR056924">
    <property type="entry name" value="SH3_Tf2-1"/>
</dbReference>
<feature type="region of interest" description="Disordered" evidence="2">
    <location>
        <begin position="122"/>
        <end position="153"/>
    </location>
</feature>
<dbReference type="InterPro" id="IPR043502">
    <property type="entry name" value="DNA/RNA_pol_sf"/>
</dbReference>
<dbReference type="Gene3D" id="4.10.60.10">
    <property type="entry name" value="Zinc finger, CCHC-type"/>
    <property type="match status" value="1"/>
</dbReference>
<keyword evidence="1" id="KW-0862">Zinc</keyword>
<dbReference type="PANTHER" id="PTHR15503">
    <property type="entry name" value="LDOC1 RELATED"/>
    <property type="match status" value="1"/>
</dbReference>
<proteinExistence type="predicted"/>
<evidence type="ECO:0000313" key="4">
    <source>
        <dbReference type="EMBL" id="GJS78249.1"/>
    </source>
</evidence>
<feature type="domain" description="CCHC-type" evidence="3">
    <location>
        <begin position="382"/>
        <end position="397"/>
    </location>
</feature>
<dbReference type="InterPro" id="IPR036875">
    <property type="entry name" value="Znf_CCHC_sf"/>
</dbReference>
<dbReference type="InterPro" id="IPR001878">
    <property type="entry name" value="Znf_CCHC"/>
</dbReference>
<dbReference type="Gene3D" id="3.30.70.270">
    <property type="match status" value="1"/>
</dbReference>
<dbReference type="InterPro" id="IPR005162">
    <property type="entry name" value="Retrotrans_gag_dom"/>
</dbReference>
<dbReference type="Pfam" id="PF08284">
    <property type="entry name" value="RVP_2"/>
    <property type="match status" value="1"/>
</dbReference>
<keyword evidence="4" id="KW-0548">Nucleotidyltransferase</keyword>
<reference evidence="4" key="2">
    <citation type="submission" date="2022-01" db="EMBL/GenBank/DDBJ databases">
        <authorList>
            <person name="Yamashiro T."/>
            <person name="Shiraishi A."/>
            <person name="Satake H."/>
            <person name="Nakayama K."/>
        </authorList>
    </citation>
    <scope>NUCLEOTIDE SEQUENCE</scope>
</reference>
<dbReference type="Proteomes" id="UP001151760">
    <property type="component" value="Unassembled WGS sequence"/>
</dbReference>
<keyword evidence="1" id="KW-0863">Zinc-finger</keyword>
<dbReference type="CDD" id="cd00303">
    <property type="entry name" value="retropepsin_like"/>
    <property type="match status" value="1"/>
</dbReference>
<evidence type="ECO:0000313" key="5">
    <source>
        <dbReference type="Proteomes" id="UP001151760"/>
    </source>
</evidence>
<feature type="compositionally biased region" description="Polar residues" evidence="2">
    <location>
        <begin position="122"/>
        <end position="145"/>
    </location>
</feature>
<dbReference type="Gene3D" id="3.10.10.10">
    <property type="entry name" value="HIV Type 1 Reverse Transcriptase, subunit A, domain 1"/>
    <property type="match status" value="1"/>
</dbReference>
<dbReference type="PANTHER" id="PTHR15503:SF42">
    <property type="entry name" value="ZINC FINGER, CCHC-TYPE, RETROTRANSPOSON GAG DOMAIN, ASPARTIC PEPTIDASE DOMAIN PROTEIN-RELATED"/>
    <property type="match status" value="1"/>
</dbReference>
<evidence type="ECO:0000256" key="1">
    <source>
        <dbReference type="PROSITE-ProRule" id="PRU00047"/>
    </source>
</evidence>
<dbReference type="CDD" id="cd01647">
    <property type="entry name" value="RT_LTR"/>
    <property type="match status" value="1"/>
</dbReference>
<name>A0ABQ4YKB0_9ASTR</name>
<dbReference type="GO" id="GO:0003964">
    <property type="term" value="F:RNA-directed DNA polymerase activity"/>
    <property type="evidence" value="ECO:0007669"/>
    <property type="project" value="UniProtKB-KW"/>
</dbReference>
<dbReference type="Pfam" id="PF03732">
    <property type="entry name" value="Retrotrans_gag"/>
    <property type="match status" value="1"/>
</dbReference>
<comment type="caution">
    <text evidence="4">The sequence shown here is derived from an EMBL/GenBank/DDBJ whole genome shotgun (WGS) entry which is preliminary data.</text>
</comment>
<keyword evidence="5" id="KW-1185">Reference proteome</keyword>
<gene>
    <name evidence="4" type="ORF">Tco_0728130</name>
</gene>
<sequence length="1003" mass="115322">MLILKGKFIEPEVAVLNGRGRGRPPRGIRVVEQGTASSAQASSGARRGSGRGRGVGRGGLITKEQFRVMIAVEIAKALQGSVPNIVAQTLKANRNAQLQREHEMTQENIVSRSITRNMMNTRNTRSTSNDINSSHSGSNRNTTKVATMRENRSKNENNYVNRKRKGCTYKTFSACNPPEFNGECDVVTTMKWIREMESVINTSNCADDEKVKYATHSFKFEALFWWDMIIDVRGRRAIECMTWEEFKEIFINNFCLEGELQQLEHEFLNLEQSNISMREYTTRFNEKARFSKHHVQTEEKGINRYIWGMNSRIRELMKATRTKTYQEAVDIGAEWKRINLGRMFSHAVLKGSGKELVEVQRDMILFGKQGHISRECPNFRSCYKCGERGHMRPDCPKLKKGTSGNLTLIDGKTNKGREMPKAKGRAYTMNTNDAMKISDVVSGTFLIKNIYANVLFDSGANRSIMSATFCHYLNKDACRLDRAFIVETTNGEEVKIYEIFEDCSIMEMNSLILSPSGETIYAYGDKKENELGIISMMKANKYMNKGCVAYLAYTIDAQVEKQVIDIPIVREYLDVFLEDLPSIPPDRQVKFGIDLVPGAAPIAKTPYQLAPTKMQELMKQLQELLDKGFIRPSSSPWGAPILFVKKKDGLKRMCVDYRELNKVTVKNRYPLPRIDDLFDQLQGANYFSKIDLRSGKENVVVDALSREEGLEPIRVSAMRIDVKVNLIDQIRVAQNKALEVVNVTKERMLGKVKLLQQSEDQIHRLNCRILDSKRVAECGNGRGSQIAQYVERCLTCLQVKIKHQKPSGYLQQLEIPVWKWDKVTMDFVTKLPQTLQEIKEKLKTARDRQKSYANKRRRELEFQIRDRVMLKISPWKGIVRFSKKRKLSLRYIGPSKIIIRVGEVAYCLELPKERRGIHNTFHVSNLRTCLAAESKIVSYKELQVNDKLCYDEESIQILDRKINKLRSKKIPLVKVEWQFHRGPQATWEPEEEMKEKYPELFNS</sequence>
<dbReference type="InterPro" id="IPR043128">
    <property type="entry name" value="Rev_trsase/Diguanyl_cyclase"/>
</dbReference>
<feature type="region of interest" description="Disordered" evidence="2">
    <location>
        <begin position="32"/>
        <end position="58"/>
    </location>
</feature>
<keyword evidence="1" id="KW-0479">Metal-binding</keyword>
<keyword evidence="4" id="KW-0695">RNA-directed DNA polymerase</keyword>
<evidence type="ECO:0000256" key="2">
    <source>
        <dbReference type="SAM" id="MobiDB-lite"/>
    </source>
</evidence>
<dbReference type="SMART" id="SM00343">
    <property type="entry name" value="ZnF_C2HC"/>
    <property type="match status" value="2"/>
</dbReference>